<reference evidence="9" key="2">
    <citation type="submission" date="2023-01" db="EMBL/GenBank/DDBJ databases">
        <authorList>
            <person name="Petersen C."/>
        </authorList>
    </citation>
    <scope>NUCLEOTIDE SEQUENCE</scope>
    <source>
        <strain evidence="9">IBT 12815</strain>
    </source>
</reference>
<comment type="subcellular location">
    <subcellularLocation>
        <location evidence="1">Nucleus</location>
    </subcellularLocation>
</comment>
<dbReference type="Proteomes" id="UP001213799">
    <property type="component" value="Unassembled WGS sequence"/>
</dbReference>
<gene>
    <name evidence="9" type="ORF">N7537_008027</name>
</gene>
<dbReference type="PROSITE" id="PS50048">
    <property type="entry name" value="ZN2_CY6_FUNGAL_2"/>
    <property type="match status" value="1"/>
</dbReference>
<dbReference type="GO" id="GO:0005634">
    <property type="term" value="C:nucleus"/>
    <property type="evidence" value="ECO:0007669"/>
    <property type="project" value="UniProtKB-SubCell"/>
</dbReference>
<keyword evidence="2" id="KW-0479">Metal-binding</keyword>
<dbReference type="GO" id="GO:0006351">
    <property type="term" value="P:DNA-templated transcription"/>
    <property type="evidence" value="ECO:0007669"/>
    <property type="project" value="InterPro"/>
</dbReference>
<dbReference type="PANTHER" id="PTHR47338">
    <property type="entry name" value="ZN(II)2CYS6 TRANSCRIPTION FACTOR (EUROFUNG)-RELATED"/>
    <property type="match status" value="1"/>
</dbReference>
<dbReference type="AlphaFoldDB" id="A0AAD6E0U5"/>
<evidence type="ECO:0000256" key="2">
    <source>
        <dbReference type="ARBA" id="ARBA00022723"/>
    </source>
</evidence>
<protein>
    <recommendedName>
        <fullName evidence="8">Zn(2)-C6 fungal-type domain-containing protein</fullName>
    </recommendedName>
</protein>
<evidence type="ECO:0000256" key="7">
    <source>
        <dbReference type="SAM" id="MobiDB-lite"/>
    </source>
</evidence>
<dbReference type="CDD" id="cd00067">
    <property type="entry name" value="GAL4"/>
    <property type="match status" value="1"/>
</dbReference>
<dbReference type="PANTHER" id="PTHR47338:SF5">
    <property type="entry name" value="ZN(II)2CYS6 TRANSCRIPTION FACTOR (EUROFUNG)"/>
    <property type="match status" value="1"/>
</dbReference>
<accession>A0AAD6E0U5</accession>
<dbReference type="InterPro" id="IPR001138">
    <property type="entry name" value="Zn2Cys6_DnaBD"/>
</dbReference>
<keyword evidence="5" id="KW-0804">Transcription</keyword>
<comment type="caution">
    <text evidence="9">The sequence shown here is derived from an EMBL/GenBank/DDBJ whole genome shotgun (WGS) entry which is preliminary data.</text>
</comment>
<feature type="region of interest" description="Disordered" evidence="7">
    <location>
        <begin position="1"/>
        <end position="20"/>
    </location>
</feature>
<evidence type="ECO:0000313" key="10">
    <source>
        <dbReference type="Proteomes" id="UP001213799"/>
    </source>
</evidence>
<evidence type="ECO:0000256" key="4">
    <source>
        <dbReference type="ARBA" id="ARBA00023125"/>
    </source>
</evidence>
<dbReference type="InterPro" id="IPR036864">
    <property type="entry name" value="Zn2-C6_fun-type_DNA-bd_sf"/>
</dbReference>
<organism evidence="9 10">
    <name type="scientific">Penicillium hordei</name>
    <dbReference type="NCBI Taxonomy" id="40994"/>
    <lineage>
        <taxon>Eukaryota</taxon>
        <taxon>Fungi</taxon>
        <taxon>Dikarya</taxon>
        <taxon>Ascomycota</taxon>
        <taxon>Pezizomycotina</taxon>
        <taxon>Eurotiomycetes</taxon>
        <taxon>Eurotiomycetidae</taxon>
        <taxon>Eurotiales</taxon>
        <taxon>Aspergillaceae</taxon>
        <taxon>Penicillium</taxon>
    </lineage>
</organism>
<dbReference type="Pfam" id="PF00172">
    <property type="entry name" value="Zn_clus"/>
    <property type="match status" value="1"/>
</dbReference>
<sequence>MALMQHPTITAPSPDSSPMPLRVCDRCIRKKVKCNQAQPICSRCFEIGETCSYTSVKRKPGPPIGSHYTSNPSKSRKSSAKKRDSDSLGEDLSSKESAPTFRGYVSPGPSVPLSAATRQVPGNVVQLASHLYYSPQQVEHLLGSYFDILQDANPIFSKELFFHRYHSSLCSEDLISTIVIITAKLTGFTANEDDLPSLDTGLDVLLSSSILEDDLIGDVPSLDQFRKAYLLAFYEFHQFPGHQSWLRVGKVTRMAYRIGLDHLDHIRTIYPDWNTVSDEDIQEWRSVWWCIYHLDTYSNMSSGTPYLIDDTVISTSFIQSHTTQPSNTAGSFQKLYLPPNLEDLSKVLLAAPLAPETLLKNVHNITIATMRQAGLVTRLHLLRSQEGMMAQVAKVERQLAGVRLALPPGWLNPRRNALSNESHVDHHARMITVLHLQMVQLLLSIVDPGLQQGDEWLGSWQRVLEACQNIASIAEQWDSSFCLTVDPAISFTIFTALIFLDLHKKTTIMVEHNLISDIDHHITILHLQLQHFGNIWTLPRLLKLSFESFSQSVSGPLSYRHVALILSRFEAPLHPRWLQFLSSANTDLEACQ</sequence>
<keyword evidence="4" id="KW-0238">DNA-binding</keyword>
<dbReference type="RefSeq" id="XP_056751158.1">
    <property type="nucleotide sequence ID" value="XM_056899082.1"/>
</dbReference>
<dbReference type="GeneID" id="81589324"/>
<feature type="domain" description="Zn(2)-C6 fungal-type" evidence="8">
    <location>
        <begin position="23"/>
        <end position="53"/>
    </location>
</feature>
<proteinExistence type="predicted"/>
<dbReference type="Pfam" id="PF04082">
    <property type="entry name" value="Fungal_trans"/>
    <property type="match status" value="1"/>
</dbReference>
<keyword evidence="3" id="KW-0805">Transcription regulation</keyword>
<evidence type="ECO:0000256" key="3">
    <source>
        <dbReference type="ARBA" id="ARBA00023015"/>
    </source>
</evidence>
<reference evidence="9" key="1">
    <citation type="journal article" date="2023" name="IMA Fungus">
        <title>Comparative genomic study of the Penicillium genus elucidates a diverse pangenome and 15 lateral gene transfer events.</title>
        <authorList>
            <person name="Petersen C."/>
            <person name="Sorensen T."/>
            <person name="Nielsen M.R."/>
            <person name="Sondergaard T.E."/>
            <person name="Sorensen J.L."/>
            <person name="Fitzpatrick D.A."/>
            <person name="Frisvad J.C."/>
            <person name="Nielsen K.L."/>
        </authorList>
    </citation>
    <scope>NUCLEOTIDE SEQUENCE</scope>
    <source>
        <strain evidence="9">IBT 12815</strain>
    </source>
</reference>
<keyword evidence="10" id="KW-1185">Reference proteome</keyword>
<dbReference type="GO" id="GO:0000981">
    <property type="term" value="F:DNA-binding transcription factor activity, RNA polymerase II-specific"/>
    <property type="evidence" value="ECO:0007669"/>
    <property type="project" value="InterPro"/>
</dbReference>
<feature type="region of interest" description="Disordered" evidence="7">
    <location>
        <begin position="61"/>
        <end position="105"/>
    </location>
</feature>
<evidence type="ECO:0000259" key="8">
    <source>
        <dbReference type="PROSITE" id="PS50048"/>
    </source>
</evidence>
<keyword evidence="6" id="KW-0539">Nucleus</keyword>
<dbReference type="SUPFAM" id="SSF57701">
    <property type="entry name" value="Zn2/Cys6 DNA-binding domain"/>
    <property type="match status" value="1"/>
</dbReference>
<dbReference type="SMART" id="SM00906">
    <property type="entry name" value="Fungal_trans"/>
    <property type="match status" value="1"/>
</dbReference>
<dbReference type="CDD" id="cd12148">
    <property type="entry name" value="fungal_TF_MHR"/>
    <property type="match status" value="1"/>
</dbReference>
<evidence type="ECO:0000313" key="9">
    <source>
        <dbReference type="EMBL" id="KAJ5597943.1"/>
    </source>
</evidence>
<evidence type="ECO:0000256" key="5">
    <source>
        <dbReference type="ARBA" id="ARBA00023163"/>
    </source>
</evidence>
<name>A0AAD6E0U5_9EURO</name>
<dbReference type="SMART" id="SM00066">
    <property type="entry name" value="GAL4"/>
    <property type="match status" value="1"/>
</dbReference>
<dbReference type="GO" id="GO:0003677">
    <property type="term" value="F:DNA binding"/>
    <property type="evidence" value="ECO:0007669"/>
    <property type="project" value="UniProtKB-KW"/>
</dbReference>
<dbReference type="InterPro" id="IPR007219">
    <property type="entry name" value="XnlR_reg_dom"/>
</dbReference>
<evidence type="ECO:0000256" key="1">
    <source>
        <dbReference type="ARBA" id="ARBA00004123"/>
    </source>
</evidence>
<dbReference type="EMBL" id="JAQJAE010000004">
    <property type="protein sequence ID" value="KAJ5597943.1"/>
    <property type="molecule type" value="Genomic_DNA"/>
</dbReference>
<dbReference type="GO" id="GO:0008270">
    <property type="term" value="F:zinc ion binding"/>
    <property type="evidence" value="ECO:0007669"/>
    <property type="project" value="InterPro"/>
</dbReference>
<dbReference type="Gene3D" id="4.10.240.10">
    <property type="entry name" value="Zn(2)-C6 fungal-type DNA-binding domain"/>
    <property type="match status" value="1"/>
</dbReference>
<feature type="compositionally biased region" description="Polar residues" evidence="7">
    <location>
        <begin position="7"/>
        <end position="16"/>
    </location>
</feature>
<dbReference type="InterPro" id="IPR050815">
    <property type="entry name" value="TF_fung"/>
</dbReference>
<evidence type="ECO:0000256" key="6">
    <source>
        <dbReference type="ARBA" id="ARBA00023242"/>
    </source>
</evidence>